<protein>
    <recommendedName>
        <fullName evidence="2">DUF6699 domain-containing protein</fullName>
    </recommendedName>
</protein>
<evidence type="ECO:0000313" key="4">
    <source>
        <dbReference type="Proteomes" id="UP000567179"/>
    </source>
</evidence>
<evidence type="ECO:0000313" key="3">
    <source>
        <dbReference type="EMBL" id="KAF5317742.1"/>
    </source>
</evidence>
<gene>
    <name evidence="3" type="ORF">D9619_012605</name>
</gene>
<proteinExistence type="predicted"/>
<sequence length="408" mass="44630">MGAFRTSSSTNHHILQSPVSSNDRSQRRVRFASGVTLFEIPRGSPNTYGHASPPVVPGFGPSCGTNPAAGYVPSHQRMPLGVLNQNISSSSSSSSSTSTFLESSSSISTSTSLDSSASNTPPAPLVSSENAQSSPYSPPLPFHDQRRGPCSPEELQHGIHGGHYLGQPLQGPRIPVPNLPMPPPHHQRPQVTVSRPRTSSTPAPVHTPVVPRAASLPQRHSWPRYEPYSSPAPGDMVHYLLKGDSLLSWDFRQEPNSARIASEGGLLLADTYGRLYSPDLSERAVCGGLIQVEIDLSDVRLRNLQKTWGPIIVRSTPSEGVSMKDLLNAIHCYFHQRLTQKELLKITPDVDLVQRLKDQYADRYYLNGLTGVDAFRRSDILEGLTKFRTLDVDSTRGEDCFATLRLRS</sequence>
<accession>A0A8H5EZ83</accession>
<feature type="compositionally biased region" description="Pro residues" evidence="1">
    <location>
        <begin position="174"/>
        <end position="184"/>
    </location>
</feature>
<feature type="region of interest" description="Disordered" evidence="1">
    <location>
        <begin position="1"/>
        <end position="27"/>
    </location>
</feature>
<comment type="caution">
    <text evidence="3">The sequence shown here is derived from an EMBL/GenBank/DDBJ whole genome shotgun (WGS) entry which is preliminary data.</text>
</comment>
<dbReference type="OrthoDB" id="3241567at2759"/>
<dbReference type="InterPro" id="IPR046522">
    <property type="entry name" value="DUF6699"/>
</dbReference>
<keyword evidence="4" id="KW-1185">Reference proteome</keyword>
<evidence type="ECO:0000256" key="1">
    <source>
        <dbReference type="SAM" id="MobiDB-lite"/>
    </source>
</evidence>
<dbReference type="AlphaFoldDB" id="A0A8H5EZ83"/>
<feature type="compositionally biased region" description="Low complexity" evidence="1">
    <location>
        <begin position="107"/>
        <end position="118"/>
    </location>
</feature>
<feature type="region of interest" description="Disordered" evidence="1">
    <location>
        <begin position="107"/>
        <end position="208"/>
    </location>
</feature>
<evidence type="ECO:0000259" key="2">
    <source>
        <dbReference type="Pfam" id="PF20415"/>
    </source>
</evidence>
<name>A0A8H5EZ83_9AGAR</name>
<feature type="domain" description="DUF6699" evidence="2">
    <location>
        <begin position="247"/>
        <end position="393"/>
    </location>
</feature>
<feature type="compositionally biased region" description="Polar residues" evidence="1">
    <location>
        <begin position="1"/>
        <end position="23"/>
    </location>
</feature>
<feature type="compositionally biased region" description="Polar residues" evidence="1">
    <location>
        <begin position="192"/>
        <end position="202"/>
    </location>
</feature>
<dbReference type="Pfam" id="PF20415">
    <property type="entry name" value="DUF6699"/>
    <property type="match status" value="1"/>
</dbReference>
<dbReference type="EMBL" id="JAACJJ010000032">
    <property type="protein sequence ID" value="KAF5317742.1"/>
    <property type="molecule type" value="Genomic_DNA"/>
</dbReference>
<organism evidence="3 4">
    <name type="scientific">Psilocybe cf. subviscida</name>
    <dbReference type="NCBI Taxonomy" id="2480587"/>
    <lineage>
        <taxon>Eukaryota</taxon>
        <taxon>Fungi</taxon>
        <taxon>Dikarya</taxon>
        <taxon>Basidiomycota</taxon>
        <taxon>Agaricomycotina</taxon>
        <taxon>Agaricomycetes</taxon>
        <taxon>Agaricomycetidae</taxon>
        <taxon>Agaricales</taxon>
        <taxon>Agaricineae</taxon>
        <taxon>Strophariaceae</taxon>
        <taxon>Psilocybe</taxon>
    </lineage>
</organism>
<reference evidence="3 4" key="1">
    <citation type="journal article" date="2020" name="ISME J.">
        <title>Uncovering the hidden diversity of litter-decomposition mechanisms in mushroom-forming fungi.</title>
        <authorList>
            <person name="Floudas D."/>
            <person name="Bentzer J."/>
            <person name="Ahren D."/>
            <person name="Johansson T."/>
            <person name="Persson P."/>
            <person name="Tunlid A."/>
        </authorList>
    </citation>
    <scope>NUCLEOTIDE SEQUENCE [LARGE SCALE GENOMIC DNA]</scope>
    <source>
        <strain evidence="3 4">CBS 101986</strain>
    </source>
</reference>
<dbReference type="Proteomes" id="UP000567179">
    <property type="component" value="Unassembled WGS sequence"/>
</dbReference>